<dbReference type="GO" id="GO:0008865">
    <property type="term" value="F:fructokinase activity"/>
    <property type="evidence" value="ECO:0007669"/>
    <property type="project" value="UniProtKB-ARBA"/>
</dbReference>
<keyword evidence="10" id="KW-1185">Reference proteome</keyword>
<feature type="region of interest" description="Disordered" evidence="7">
    <location>
        <begin position="1"/>
        <end position="22"/>
    </location>
</feature>
<dbReference type="SUPFAM" id="SSF53613">
    <property type="entry name" value="Ribokinase-like"/>
    <property type="match status" value="1"/>
</dbReference>
<evidence type="ECO:0000256" key="3">
    <source>
        <dbReference type="ARBA" id="ARBA00022741"/>
    </source>
</evidence>
<dbReference type="InterPro" id="IPR029056">
    <property type="entry name" value="Ribokinase-like"/>
</dbReference>
<proteinExistence type="inferred from homology"/>
<keyword evidence="5" id="KW-0067">ATP-binding</keyword>
<evidence type="ECO:0000313" key="9">
    <source>
        <dbReference type="EMBL" id="SEQ45129.1"/>
    </source>
</evidence>
<dbReference type="PANTHER" id="PTHR43085">
    <property type="entry name" value="HEXOKINASE FAMILY MEMBER"/>
    <property type="match status" value="1"/>
</dbReference>
<dbReference type="EMBL" id="FOET01000008">
    <property type="protein sequence ID" value="SEQ45129.1"/>
    <property type="molecule type" value="Genomic_DNA"/>
</dbReference>
<evidence type="ECO:0000256" key="5">
    <source>
        <dbReference type="ARBA" id="ARBA00022840"/>
    </source>
</evidence>
<dbReference type="PROSITE" id="PS00584">
    <property type="entry name" value="PFKB_KINASES_2"/>
    <property type="match status" value="1"/>
</dbReference>
<feature type="compositionally biased region" description="Low complexity" evidence="7">
    <location>
        <begin position="12"/>
        <end position="22"/>
    </location>
</feature>
<dbReference type="InterPro" id="IPR011611">
    <property type="entry name" value="PfkB_dom"/>
</dbReference>
<dbReference type="GO" id="GO:0005524">
    <property type="term" value="F:ATP binding"/>
    <property type="evidence" value="ECO:0007669"/>
    <property type="project" value="UniProtKB-KW"/>
</dbReference>
<keyword evidence="3" id="KW-0547">Nucleotide-binding</keyword>
<reference evidence="10" key="1">
    <citation type="submission" date="2016-10" db="EMBL/GenBank/DDBJ databases">
        <authorList>
            <person name="Varghese N."/>
            <person name="Submissions S."/>
        </authorList>
    </citation>
    <scope>NUCLEOTIDE SEQUENCE [LARGE SCALE GENOMIC DNA]</scope>
    <source>
        <strain evidence="10">CGMCC 4.3519</strain>
    </source>
</reference>
<dbReference type="Gene3D" id="3.40.1190.20">
    <property type="match status" value="1"/>
</dbReference>
<name>A0A1H9G4T4_9ACTN</name>
<evidence type="ECO:0000259" key="8">
    <source>
        <dbReference type="Pfam" id="PF00294"/>
    </source>
</evidence>
<comment type="similarity">
    <text evidence="1 6">Belongs to the carbohydrate kinase PfkB family.</text>
</comment>
<evidence type="ECO:0000313" key="10">
    <source>
        <dbReference type="Proteomes" id="UP000199055"/>
    </source>
</evidence>
<accession>A0A1H9G4T4</accession>
<evidence type="ECO:0000256" key="6">
    <source>
        <dbReference type="RuleBase" id="RU003704"/>
    </source>
</evidence>
<dbReference type="RefSeq" id="WP_093660342.1">
    <property type="nucleotide sequence ID" value="NZ_FOET01000008.1"/>
</dbReference>
<dbReference type="InterPro" id="IPR002139">
    <property type="entry name" value="Ribo/fructo_kinase"/>
</dbReference>
<keyword evidence="2 6" id="KW-0808">Transferase</keyword>
<sequence length="354" mass="35284">MPATSSRPGGAPEPTAPESVAPVAAPPVVVLGECVADAFTVPPPGGGARPSAPSIGLEVLPGGGPANTAVALARLGTPTRFLGRLSRDVFGRLFREHLAASGVDLGAVVEAAEPSTLAVADVDAAGRAEYSFHAEGTADWQWTDGELAAAASGPAACVHTGSLALVRPPGGEAVERLLERVRGRATVSVDPNVRPLLVEPAVYRERLPRWCAAADILRLSDDDLGHLLPGAGVEEAAGVLHGHGAALVVVTLGAAGAYASLEGAGGASGAERVRLRVPAPPTAVVDTVGAGDAFTGGLLHSLHSAGALGGRLDGLTAGVLEQALATGAAVAAATCAVRGANPPRAHRMGRHTPR</sequence>
<dbReference type="Pfam" id="PF00294">
    <property type="entry name" value="PfkB"/>
    <property type="match status" value="1"/>
</dbReference>
<dbReference type="CDD" id="cd01167">
    <property type="entry name" value="bac_FRK"/>
    <property type="match status" value="1"/>
</dbReference>
<dbReference type="PANTHER" id="PTHR43085:SF1">
    <property type="entry name" value="PSEUDOURIDINE KINASE-RELATED"/>
    <property type="match status" value="1"/>
</dbReference>
<dbReference type="PRINTS" id="PR00990">
    <property type="entry name" value="RIBOKINASE"/>
</dbReference>
<gene>
    <name evidence="9" type="ORF">SAMN05216481_10896</name>
</gene>
<keyword evidence="4 6" id="KW-0418">Kinase</keyword>
<evidence type="ECO:0000256" key="4">
    <source>
        <dbReference type="ARBA" id="ARBA00022777"/>
    </source>
</evidence>
<organism evidence="9 10">
    <name type="scientific">Streptomyces radiopugnans</name>
    <dbReference type="NCBI Taxonomy" id="403935"/>
    <lineage>
        <taxon>Bacteria</taxon>
        <taxon>Bacillati</taxon>
        <taxon>Actinomycetota</taxon>
        <taxon>Actinomycetes</taxon>
        <taxon>Kitasatosporales</taxon>
        <taxon>Streptomycetaceae</taxon>
        <taxon>Streptomyces</taxon>
    </lineage>
</organism>
<evidence type="ECO:0000256" key="7">
    <source>
        <dbReference type="SAM" id="MobiDB-lite"/>
    </source>
</evidence>
<evidence type="ECO:0000256" key="1">
    <source>
        <dbReference type="ARBA" id="ARBA00010688"/>
    </source>
</evidence>
<dbReference type="InterPro" id="IPR002173">
    <property type="entry name" value="Carboh/pur_kinase_PfkB_CS"/>
</dbReference>
<evidence type="ECO:0000256" key="2">
    <source>
        <dbReference type="ARBA" id="ARBA00022679"/>
    </source>
</evidence>
<dbReference type="Proteomes" id="UP000199055">
    <property type="component" value="Unassembled WGS sequence"/>
</dbReference>
<dbReference type="STRING" id="403935.SAMN05216481_10896"/>
<feature type="domain" description="Carbohydrate kinase PfkB" evidence="8">
    <location>
        <begin position="53"/>
        <end position="343"/>
    </location>
</feature>
<dbReference type="AlphaFoldDB" id="A0A1H9G4T4"/>
<protein>
    <submittedName>
        <fullName evidence="9">Fructokinase</fullName>
    </submittedName>
</protein>
<dbReference type="GO" id="GO:0006000">
    <property type="term" value="P:fructose metabolic process"/>
    <property type="evidence" value="ECO:0007669"/>
    <property type="project" value="UniProtKB-ARBA"/>
</dbReference>
<dbReference type="InterPro" id="IPR050306">
    <property type="entry name" value="PfkB_Carbo_kinase"/>
</dbReference>